<feature type="compositionally biased region" description="Basic residues" evidence="1">
    <location>
        <begin position="179"/>
        <end position="194"/>
    </location>
</feature>
<evidence type="ECO:0000313" key="3">
    <source>
        <dbReference type="Proteomes" id="UP001138500"/>
    </source>
</evidence>
<feature type="region of interest" description="Disordered" evidence="1">
    <location>
        <begin position="173"/>
        <end position="215"/>
    </location>
</feature>
<dbReference type="OrthoDB" id="3595585at2759"/>
<organism evidence="2 3">
    <name type="scientific">Teratosphaeria destructans</name>
    <dbReference type="NCBI Taxonomy" id="418781"/>
    <lineage>
        <taxon>Eukaryota</taxon>
        <taxon>Fungi</taxon>
        <taxon>Dikarya</taxon>
        <taxon>Ascomycota</taxon>
        <taxon>Pezizomycotina</taxon>
        <taxon>Dothideomycetes</taxon>
        <taxon>Dothideomycetidae</taxon>
        <taxon>Mycosphaerellales</taxon>
        <taxon>Teratosphaeriaceae</taxon>
        <taxon>Teratosphaeria</taxon>
    </lineage>
</organism>
<feature type="compositionally biased region" description="Basic and acidic residues" evidence="1">
    <location>
        <begin position="118"/>
        <end position="152"/>
    </location>
</feature>
<feature type="compositionally biased region" description="Low complexity" evidence="1">
    <location>
        <begin position="268"/>
        <end position="280"/>
    </location>
</feature>
<protein>
    <submittedName>
        <fullName evidence="2">Uncharacterized protein</fullName>
    </submittedName>
</protein>
<reference evidence="2 3" key="2">
    <citation type="journal article" date="2021" name="Curr. Genet.">
        <title>Genetic response to nitrogen starvation in the aggressive Eucalyptus foliar pathogen Teratosphaeria destructans.</title>
        <authorList>
            <person name="Havenga M."/>
            <person name="Wingfield B.D."/>
            <person name="Wingfield M.J."/>
            <person name="Dreyer L.L."/>
            <person name="Roets F."/>
            <person name="Aylward J."/>
        </authorList>
    </citation>
    <scope>NUCLEOTIDE SEQUENCE [LARGE SCALE GENOMIC DNA]</scope>
    <source>
        <strain evidence="2">CMW44962</strain>
    </source>
</reference>
<evidence type="ECO:0000256" key="1">
    <source>
        <dbReference type="SAM" id="MobiDB-lite"/>
    </source>
</evidence>
<reference evidence="2 3" key="1">
    <citation type="journal article" date="2018" name="IMA Fungus">
        <title>IMA Genome-F 10: Nine draft genome sequences of Claviceps purpurea s.lat., including C. arundinis, C. humidiphila, and C. cf. spartinae, pseudomolecules for the pitch canker pathogen Fusarium circinatum, draft genome of Davidsoniella eucalypti, Grosmannia galeiformis, Quambalaria eucalypti, and Teratosphaeria destructans.</title>
        <authorList>
            <person name="Wingfield B.D."/>
            <person name="Liu M."/>
            <person name="Nguyen H.D."/>
            <person name="Lane F.A."/>
            <person name="Morgan S.W."/>
            <person name="De Vos L."/>
            <person name="Wilken P.M."/>
            <person name="Duong T.A."/>
            <person name="Aylward J."/>
            <person name="Coetzee M.P."/>
            <person name="Dadej K."/>
            <person name="De Beer Z.W."/>
            <person name="Findlay W."/>
            <person name="Havenga M."/>
            <person name="Kolarik M."/>
            <person name="Menzies J.G."/>
            <person name="Naidoo K."/>
            <person name="Pochopski O."/>
            <person name="Shoukouhi P."/>
            <person name="Santana Q.C."/>
            <person name="Seifert K.A."/>
            <person name="Soal N."/>
            <person name="Steenkamp E.T."/>
            <person name="Tatham C.T."/>
            <person name="van der Nest M.A."/>
            <person name="Wingfield M.J."/>
        </authorList>
    </citation>
    <scope>NUCLEOTIDE SEQUENCE [LARGE SCALE GENOMIC DNA]</scope>
    <source>
        <strain evidence="2">CMW44962</strain>
    </source>
</reference>
<keyword evidence="3" id="KW-1185">Reference proteome</keyword>
<feature type="compositionally biased region" description="Basic residues" evidence="1">
    <location>
        <begin position="100"/>
        <end position="110"/>
    </location>
</feature>
<proteinExistence type="predicted"/>
<feature type="region of interest" description="Disordered" evidence="1">
    <location>
        <begin position="465"/>
        <end position="489"/>
    </location>
</feature>
<dbReference type="AlphaFoldDB" id="A0A9W7W1B6"/>
<comment type="caution">
    <text evidence="2">The sequence shown here is derived from an EMBL/GenBank/DDBJ whole genome shotgun (WGS) entry which is preliminary data.</text>
</comment>
<feature type="compositionally biased region" description="Acidic residues" evidence="1">
    <location>
        <begin position="417"/>
        <end position="435"/>
    </location>
</feature>
<accession>A0A9W7W1B6</accession>
<feature type="region of interest" description="Disordered" evidence="1">
    <location>
        <begin position="259"/>
        <end position="445"/>
    </location>
</feature>
<feature type="compositionally biased region" description="Low complexity" evidence="1">
    <location>
        <begin position="289"/>
        <end position="300"/>
    </location>
</feature>
<name>A0A9W7W1B6_9PEZI</name>
<dbReference type="EMBL" id="RIBY02001979">
    <property type="protein sequence ID" value="KAH9826461.1"/>
    <property type="molecule type" value="Genomic_DNA"/>
</dbReference>
<evidence type="ECO:0000313" key="2">
    <source>
        <dbReference type="EMBL" id="KAH9826461.1"/>
    </source>
</evidence>
<gene>
    <name evidence="2" type="ORF">Tdes44962_MAKER03454</name>
</gene>
<sequence length="489" mass="54182">MAEVVTRKRLHITPFSRELLARFVPPSLQSQATDISFHAVQTFPERGFGYVELPAMEAEKLKKKLNGSLLKGAKIKIEEAKPQMKRKGGAAEEGDEEKVRKKAKKEKRRKEQGVLSGHEIEEGRHIKRGWTEGKEEKTGRKRKVERESAAGIEGKKMKFKTAVPSNVVAVEKDLVGSKSKSKEKKEKREKRGKKMAVVQEGKKAQKLPASGMGVKGKAAVSFDEETGWLDEDGNVVEAAPVVKRPKCAKAVATVVDAAVKAAEESSSEESSVLSETSAISSDDEESDIELPVAAAAAPEVSTPPPAILNESDDNPFQAKDVHPLEALFKRPAHNNNPDSVRRPKPQPIDTSFTFFNSGVADEDLDLDLHPGSTAPPPQTPHTKQDLEFRSVRSAAPTPDTAAVGRKLSLPFARGGSLDEEVKEEDEEDEEDDEDAVGGAVREGEAEESVFRKWFFEHRGDLNRGWKKRRREERKARRQRENRRVGRRVV</sequence>
<feature type="region of interest" description="Disordered" evidence="1">
    <location>
        <begin position="80"/>
        <end position="152"/>
    </location>
</feature>
<dbReference type="Proteomes" id="UP001138500">
    <property type="component" value="Unassembled WGS sequence"/>
</dbReference>